<sequence length="211" mass="22330">MRLRLPPGAVVDVDVLRHGSWVAAVALPGLGSDLLDGIAVRGAPAFEAWLLSERRRIAAASEAILHEAALGRLAAGDLTAARGLAVRARRGEVHLTSGDPGAAARILQQDFARACQIGDPCWEGMAARSLALVAEAAGNTGRAFDLLADARRRSNRLADSYVWLDAHILGAQCELGRRQGHPDLDLWIDARRRLASRTGIVIGTSGAIAAR</sequence>
<name>A0ABT0Y8V3_9ACTN</name>
<dbReference type="RefSeq" id="WP_251802193.1">
    <property type="nucleotide sequence ID" value="NZ_JAMQOL010000048.1"/>
</dbReference>
<dbReference type="EMBL" id="JAMQOL010000048">
    <property type="protein sequence ID" value="MCM4082464.1"/>
    <property type="molecule type" value="Genomic_DNA"/>
</dbReference>
<accession>A0ABT0Y8V3</accession>
<evidence type="ECO:0000313" key="1">
    <source>
        <dbReference type="EMBL" id="MCM4082464.1"/>
    </source>
</evidence>
<organism evidence="1 2">
    <name type="scientific">Paractinoplanes hotanensis</name>
    <dbReference type="NCBI Taxonomy" id="2906497"/>
    <lineage>
        <taxon>Bacteria</taxon>
        <taxon>Bacillati</taxon>
        <taxon>Actinomycetota</taxon>
        <taxon>Actinomycetes</taxon>
        <taxon>Micromonosporales</taxon>
        <taxon>Micromonosporaceae</taxon>
        <taxon>Paractinoplanes</taxon>
    </lineage>
</organism>
<protein>
    <submittedName>
        <fullName evidence="1">Uncharacterized protein</fullName>
    </submittedName>
</protein>
<comment type="caution">
    <text evidence="1">The sequence shown here is derived from an EMBL/GenBank/DDBJ whole genome shotgun (WGS) entry which is preliminary data.</text>
</comment>
<evidence type="ECO:0000313" key="2">
    <source>
        <dbReference type="Proteomes" id="UP001523216"/>
    </source>
</evidence>
<proteinExistence type="predicted"/>
<reference evidence="1 2" key="1">
    <citation type="submission" date="2022-06" db="EMBL/GenBank/DDBJ databases">
        <title>Actinoplanes abujensis sp. nov., isolated from Nigerian arid soil.</title>
        <authorList>
            <person name="Ding P."/>
        </authorList>
    </citation>
    <scope>NUCLEOTIDE SEQUENCE [LARGE SCALE GENOMIC DNA]</scope>
    <source>
        <strain evidence="2">TRM88002</strain>
    </source>
</reference>
<keyword evidence="2" id="KW-1185">Reference proteome</keyword>
<dbReference type="Proteomes" id="UP001523216">
    <property type="component" value="Unassembled WGS sequence"/>
</dbReference>
<gene>
    <name evidence="1" type="ORF">LXN57_33340</name>
</gene>